<dbReference type="Gene3D" id="1.20.1260.20">
    <property type="entry name" value="PPE superfamily"/>
    <property type="match status" value="1"/>
</dbReference>
<evidence type="ECO:0000313" key="2">
    <source>
        <dbReference type="EMBL" id="MCP2170158.1"/>
    </source>
</evidence>
<reference evidence="2" key="1">
    <citation type="submission" date="2022-06" db="EMBL/GenBank/DDBJ databases">
        <title>Genomic Encyclopedia of Archaeal and Bacterial Type Strains, Phase II (KMG-II): from individual species to whole genera.</title>
        <authorList>
            <person name="Goeker M."/>
        </authorList>
    </citation>
    <scope>NUCLEOTIDE SEQUENCE</scope>
    <source>
        <strain evidence="2">DSM 43935</strain>
    </source>
</reference>
<proteinExistence type="predicted"/>
<dbReference type="EMBL" id="JAMTCK010000025">
    <property type="protein sequence ID" value="MCP2170158.1"/>
    <property type="molecule type" value="Genomic_DNA"/>
</dbReference>
<dbReference type="InterPro" id="IPR038332">
    <property type="entry name" value="PPE_sf"/>
</dbReference>
<protein>
    <submittedName>
        <fullName evidence="2">Uncharacterized protein</fullName>
    </submittedName>
</protein>
<evidence type="ECO:0000256" key="1">
    <source>
        <dbReference type="SAM" id="Coils"/>
    </source>
</evidence>
<sequence length="199" mass="21276">MDISQVTEILRAGFTLLDVALGQVTGQPGELRAKAQECDRCAAMIGSAASSTNQVVTQLGQTWNGRSYDACQQASTQLVDQLNNVLKRSLEQESQRLVSSADALEKARQAIEQLQQTFTQAAQVVVRLLNIALRLLAFGQKAQAMVQFFLALRQAITAKKMAEAVSKGITAGLSQLLTTLFSGIGTSSSNTLALTSASR</sequence>
<dbReference type="AlphaFoldDB" id="A0AAE3GQ76"/>
<dbReference type="SUPFAM" id="SSF140453">
    <property type="entry name" value="EsxAB dimer-like"/>
    <property type="match status" value="1"/>
</dbReference>
<organism evidence="2 3">
    <name type="scientific">Goodfellowiella coeruleoviolacea</name>
    <dbReference type="NCBI Taxonomy" id="334858"/>
    <lineage>
        <taxon>Bacteria</taxon>
        <taxon>Bacillati</taxon>
        <taxon>Actinomycetota</taxon>
        <taxon>Actinomycetes</taxon>
        <taxon>Pseudonocardiales</taxon>
        <taxon>Pseudonocardiaceae</taxon>
        <taxon>Goodfellowiella</taxon>
    </lineage>
</organism>
<feature type="coiled-coil region" evidence="1">
    <location>
        <begin position="87"/>
        <end position="124"/>
    </location>
</feature>
<name>A0AAE3GQ76_9PSEU</name>
<dbReference type="InterPro" id="IPR036689">
    <property type="entry name" value="ESAT-6-like_sf"/>
</dbReference>
<evidence type="ECO:0000313" key="3">
    <source>
        <dbReference type="Proteomes" id="UP001206128"/>
    </source>
</evidence>
<dbReference type="InterPro" id="IPR010310">
    <property type="entry name" value="T7SS_ESAT-6-like"/>
</dbReference>
<keyword evidence="3" id="KW-1185">Reference proteome</keyword>
<dbReference type="Pfam" id="PF06013">
    <property type="entry name" value="WXG100"/>
    <property type="match status" value="1"/>
</dbReference>
<accession>A0AAE3GQ76</accession>
<gene>
    <name evidence="2" type="ORF">LX83_007049</name>
</gene>
<dbReference type="RefSeq" id="WP_253780056.1">
    <property type="nucleotide sequence ID" value="NZ_JAMTCK010000025.1"/>
</dbReference>
<comment type="caution">
    <text evidence="2">The sequence shown here is derived from an EMBL/GenBank/DDBJ whole genome shotgun (WGS) entry which is preliminary data.</text>
</comment>
<keyword evidence="1" id="KW-0175">Coiled coil</keyword>
<dbReference type="Proteomes" id="UP001206128">
    <property type="component" value="Unassembled WGS sequence"/>
</dbReference>